<dbReference type="EMBL" id="CP052909">
    <property type="protein sequence ID" value="QNJ98140.1"/>
    <property type="molecule type" value="Genomic_DNA"/>
</dbReference>
<proteinExistence type="predicted"/>
<dbReference type="Proteomes" id="UP000515514">
    <property type="component" value="Chromosome"/>
</dbReference>
<dbReference type="PANTHER" id="PTHR46825:SF11">
    <property type="entry name" value="PENICILLIN-BINDING PROTEIN 4"/>
    <property type="match status" value="1"/>
</dbReference>
<gene>
    <name evidence="4" type="ORF">ALE3EI_1583</name>
</gene>
<accession>A0A7G8PUX4</accession>
<dbReference type="KEGG" id="alti:ALE3EI_1583"/>
<sequence>MKTFPKFILYITILFCHCKSLAQNLVDEEKLRDIDWLLTEKVEYGFSGSVLISENDNVMFAKGYGLADREHNNHNTENTKFEIASVTKLFTVVSILQLAERGKLSLNDKIDKHLGNFNTPKNQATINHLLLHTGGLVPRGFELDYNTRTGFVQSVKNAPVESIPGEKYRYTNAGYTLLAAIIEEVSQMPYEDYLSENIFKPLNLTNTTFGFEDSLQNVANGYAGNTIDSLELYKTPEYVWGDRGPSGIITNVTDLNKFLNGLDNNKLLGSAYLQKMYSEQMEGEAYGFHIIDRPDIGKVLARGGGLRNFESQIAWYKIQNIKVIILINNHLRTRQPIWDGIEKILFE</sequence>
<dbReference type="InterPro" id="IPR001466">
    <property type="entry name" value="Beta-lactam-related"/>
</dbReference>
<evidence type="ECO:0000313" key="4">
    <source>
        <dbReference type="EMBL" id="QNJ98140.1"/>
    </source>
</evidence>
<name>A0A7G8PUX4_9FLAO</name>
<organism evidence="4 5">
    <name type="scientific">Constantimarinum furrinae</name>
    <dbReference type="NCBI Taxonomy" id="2562285"/>
    <lineage>
        <taxon>Bacteria</taxon>
        <taxon>Pseudomonadati</taxon>
        <taxon>Bacteroidota</taxon>
        <taxon>Flavobacteriia</taxon>
        <taxon>Flavobacteriales</taxon>
        <taxon>Flavobacteriaceae</taxon>
        <taxon>Altibacter/Constantimarinum group</taxon>
        <taxon>Constantimarinum</taxon>
    </lineage>
</organism>
<evidence type="ECO:0000313" key="5">
    <source>
        <dbReference type="Proteomes" id="UP000515514"/>
    </source>
</evidence>
<dbReference type="GO" id="GO:0016020">
    <property type="term" value="C:membrane"/>
    <property type="evidence" value="ECO:0007669"/>
    <property type="project" value="UniProtKB-SubCell"/>
</dbReference>
<feature type="domain" description="Beta-lactamase-related" evidence="3">
    <location>
        <begin position="48"/>
        <end position="328"/>
    </location>
</feature>
<protein>
    <recommendedName>
        <fullName evidence="3">Beta-lactamase-related domain-containing protein</fullName>
    </recommendedName>
</protein>
<dbReference type="InterPro" id="IPR050491">
    <property type="entry name" value="AmpC-like"/>
</dbReference>
<dbReference type="AlphaFoldDB" id="A0A7G8PUX4"/>
<evidence type="ECO:0000256" key="1">
    <source>
        <dbReference type="ARBA" id="ARBA00004370"/>
    </source>
</evidence>
<dbReference type="Gene3D" id="3.40.710.10">
    <property type="entry name" value="DD-peptidase/beta-lactamase superfamily"/>
    <property type="match status" value="1"/>
</dbReference>
<keyword evidence="5" id="KW-1185">Reference proteome</keyword>
<dbReference type="PANTHER" id="PTHR46825">
    <property type="entry name" value="D-ALANYL-D-ALANINE-CARBOXYPEPTIDASE/ENDOPEPTIDASE AMPH"/>
    <property type="match status" value="1"/>
</dbReference>
<evidence type="ECO:0000256" key="2">
    <source>
        <dbReference type="ARBA" id="ARBA00023136"/>
    </source>
</evidence>
<dbReference type="SUPFAM" id="SSF56601">
    <property type="entry name" value="beta-lactamase/transpeptidase-like"/>
    <property type="match status" value="1"/>
</dbReference>
<evidence type="ECO:0000259" key="3">
    <source>
        <dbReference type="Pfam" id="PF00144"/>
    </source>
</evidence>
<reference evidence="4 5" key="1">
    <citation type="submission" date="2020-04" db="EMBL/GenBank/DDBJ databases">
        <title>Genome sequence of Altibacter aquimarinus strain ALE3EI.</title>
        <authorList>
            <person name="Oh H.-M."/>
            <person name="Jang D."/>
        </authorList>
    </citation>
    <scope>NUCLEOTIDE SEQUENCE [LARGE SCALE GENOMIC DNA]</scope>
    <source>
        <strain evidence="4 5">ALE3EI</strain>
    </source>
</reference>
<dbReference type="InterPro" id="IPR012338">
    <property type="entry name" value="Beta-lactam/transpept-like"/>
</dbReference>
<comment type="subcellular location">
    <subcellularLocation>
        <location evidence="1">Membrane</location>
    </subcellularLocation>
</comment>
<dbReference type="Pfam" id="PF00144">
    <property type="entry name" value="Beta-lactamase"/>
    <property type="match status" value="1"/>
</dbReference>
<keyword evidence="2" id="KW-0472">Membrane</keyword>